<dbReference type="InterPro" id="IPR002740">
    <property type="entry name" value="EVE_domain"/>
</dbReference>
<name>A0A2D1U0F6_9SPHI</name>
<dbReference type="PANTHER" id="PTHR14087:SF7">
    <property type="entry name" value="THYMOCYTE NUCLEAR PROTEIN 1"/>
    <property type="match status" value="1"/>
</dbReference>
<dbReference type="InterPro" id="IPR052181">
    <property type="entry name" value="5hmC_binding"/>
</dbReference>
<dbReference type="InterPro" id="IPR047197">
    <property type="entry name" value="THYN1-like_EVE"/>
</dbReference>
<evidence type="ECO:0000313" key="2">
    <source>
        <dbReference type="EMBL" id="ATP55112.1"/>
    </source>
</evidence>
<feature type="domain" description="EVE" evidence="1">
    <location>
        <begin position="2"/>
        <end position="132"/>
    </location>
</feature>
<keyword evidence="3" id="KW-1185">Reference proteome</keyword>
<protein>
    <submittedName>
        <fullName evidence="2">Ubiquinol-cytochrome C reductase</fullName>
    </submittedName>
</protein>
<dbReference type="CDD" id="cd21133">
    <property type="entry name" value="EVE"/>
    <property type="match status" value="1"/>
</dbReference>
<dbReference type="Pfam" id="PF01878">
    <property type="entry name" value="EVE"/>
    <property type="match status" value="1"/>
</dbReference>
<evidence type="ECO:0000259" key="1">
    <source>
        <dbReference type="Pfam" id="PF01878"/>
    </source>
</evidence>
<proteinExistence type="predicted"/>
<dbReference type="Proteomes" id="UP000223749">
    <property type="component" value="Chromosome"/>
</dbReference>
<dbReference type="SUPFAM" id="SSF88697">
    <property type="entry name" value="PUA domain-like"/>
    <property type="match status" value="1"/>
</dbReference>
<dbReference type="InterPro" id="IPR015947">
    <property type="entry name" value="PUA-like_sf"/>
</dbReference>
<dbReference type="RefSeq" id="WP_099437066.1">
    <property type="nucleotide sequence ID" value="NZ_CP024091.1"/>
</dbReference>
<dbReference type="EMBL" id="CP024091">
    <property type="protein sequence ID" value="ATP55112.1"/>
    <property type="molecule type" value="Genomic_DNA"/>
</dbReference>
<dbReference type="AlphaFoldDB" id="A0A2D1U0F6"/>
<reference evidence="2 3" key="1">
    <citation type="submission" date="2017-10" db="EMBL/GenBank/DDBJ databases">
        <title>Whole genome of Pedobacter ginsengisoli T01R-27 isolated from tomato rhizosphere.</title>
        <authorList>
            <person name="Weon H.-Y."/>
            <person name="Lee S.A."/>
            <person name="Sang M.K."/>
            <person name="Song J."/>
        </authorList>
    </citation>
    <scope>NUCLEOTIDE SEQUENCE [LARGE SCALE GENOMIC DNA]</scope>
    <source>
        <strain evidence="2 3">T01R-27</strain>
    </source>
</reference>
<accession>A0A2D1U0F6</accession>
<dbReference type="KEGG" id="pgs:CPT03_00815"/>
<sequence>MNHWLVKSEPFKYSWEKFNKDGRTFWDGVRNYQARNNLKEMKEGDLVLFYHSNEGKNVVGIAKVVKEFYQDPTTDDANWVVVDLSPVEALKNPVSLEQIKAEESLKDISLVRQGRLSVMPLRAAEFDKILEMGS</sequence>
<evidence type="ECO:0000313" key="3">
    <source>
        <dbReference type="Proteomes" id="UP000223749"/>
    </source>
</evidence>
<dbReference type="OrthoDB" id="9791347at2"/>
<dbReference type="Gene3D" id="3.10.590.10">
    <property type="entry name" value="ph1033 like domains"/>
    <property type="match status" value="1"/>
</dbReference>
<organism evidence="2 3">
    <name type="scientific">Pedobacter ginsengisoli</name>
    <dbReference type="NCBI Taxonomy" id="363852"/>
    <lineage>
        <taxon>Bacteria</taxon>
        <taxon>Pseudomonadati</taxon>
        <taxon>Bacteroidota</taxon>
        <taxon>Sphingobacteriia</taxon>
        <taxon>Sphingobacteriales</taxon>
        <taxon>Sphingobacteriaceae</taxon>
        <taxon>Pedobacter</taxon>
    </lineage>
</organism>
<dbReference type="PANTHER" id="PTHR14087">
    <property type="entry name" value="THYMOCYTE NUCLEAR PROTEIN 1"/>
    <property type="match status" value="1"/>
</dbReference>
<gene>
    <name evidence="2" type="ORF">CPT03_00815</name>
</gene>